<evidence type="ECO:0000313" key="13">
    <source>
        <dbReference type="Proteomes" id="UP000193411"/>
    </source>
</evidence>
<dbReference type="InterPro" id="IPR017981">
    <property type="entry name" value="GPCR_2-like_7TM"/>
</dbReference>
<dbReference type="GO" id="GO:0004888">
    <property type="term" value="F:transmembrane signaling receptor activity"/>
    <property type="evidence" value="ECO:0007669"/>
    <property type="project" value="InterPro"/>
</dbReference>
<dbReference type="AlphaFoldDB" id="A0A1Y2HNZ1"/>
<evidence type="ECO:0000259" key="10">
    <source>
        <dbReference type="PROSITE" id="PS50038"/>
    </source>
</evidence>
<proteinExistence type="inferred from homology"/>
<dbReference type="InterPro" id="IPR020067">
    <property type="entry name" value="Frizzled_dom"/>
</dbReference>
<dbReference type="STRING" id="765915.A0A1Y2HNZ1"/>
<dbReference type="InterPro" id="IPR050949">
    <property type="entry name" value="GPCR_Fz/Smo-like"/>
</dbReference>
<keyword evidence="3 9" id="KW-0812">Transmembrane</keyword>
<dbReference type="PANTHER" id="PTHR31787">
    <property type="entry name" value="G-PROTEIN-COUPLED RECEPTOR GPCR FAMILY PROTEIN"/>
    <property type="match status" value="1"/>
</dbReference>
<dbReference type="Gene3D" id="1.10.2000.10">
    <property type="entry name" value="Frizzled cysteine-rich domain"/>
    <property type="match status" value="1"/>
</dbReference>
<evidence type="ECO:0000256" key="9">
    <source>
        <dbReference type="SAM" id="Phobius"/>
    </source>
</evidence>
<dbReference type="GO" id="GO:0007166">
    <property type="term" value="P:cell surface receptor signaling pathway"/>
    <property type="evidence" value="ECO:0007669"/>
    <property type="project" value="InterPro"/>
</dbReference>
<name>A0A1Y2HNZ1_9FUNG</name>
<feature type="transmembrane region" description="Helical" evidence="9">
    <location>
        <begin position="442"/>
        <end position="468"/>
    </location>
</feature>
<dbReference type="InterPro" id="IPR000539">
    <property type="entry name" value="Frizzled/Smoothened_7TM"/>
</dbReference>
<dbReference type="Gene3D" id="1.20.1070.10">
    <property type="entry name" value="Rhodopsin 7-helix transmembrane proteins"/>
    <property type="match status" value="1"/>
</dbReference>
<feature type="domain" description="G-protein coupled receptors family 2 profile 2" evidence="11">
    <location>
        <begin position="270"/>
        <end position="467"/>
    </location>
</feature>
<feature type="region of interest" description="Disordered" evidence="8">
    <location>
        <begin position="53"/>
        <end position="72"/>
    </location>
</feature>
<evidence type="ECO:0000256" key="1">
    <source>
        <dbReference type="ARBA" id="ARBA00004141"/>
    </source>
</evidence>
<evidence type="ECO:0000256" key="8">
    <source>
        <dbReference type="SAM" id="MobiDB-lite"/>
    </source>
</evidence>
<feature type="transmembrane region" description="Helical" evidence="9">
    <location>
        <begin position="368"/>
        <end position="389"/>
    </location>
</feature>
<evidence type="ECO:0000256" key="7">
    <source>
        <dbReference type="ARBA" id="ARBA00023170"/>
    </source>
</evidence>
<dbReference type="PROSITE" id="PS50038">
    <property type="entry name" value="FZ"/>
    <property type="match status" value="1"/>
</dbReference>
<feature type="transmembrane region" description="Helical" evidence="9">
    <location>
        <begin position="305"/>
        <end position="325"/>
    </location>
</feature>
<feature type="region of interest" description="Disordered" evidence="8">
    <location>
        <begin position="478"/>
        <end position="518"/>
    </location>
</feature>
<comment type="subcellular location">
    <subcellularLocation>
        <location evidence="1">Membrane</location>
        <topology evidence="1">Multi-pass membrane protein</topology>
    </subcellularLocation>
</comment>
<dbReference type="OrthoDB" id="26203at2759"/>
<reference evidence="12 13" key="1">
    <citation type="submission" date="2016-07" db="EMBL/GenBank/DDBJ databases">
        <title>Pervasive Adenine N6-methylation of Active Genes in Fungi.</title>
        <authorList>
            <consortium name="DOE Joint Genome Institute"/>
            <person name="Mondo S.J."/>
            <person name="Dannebaum R.O."/>
            <person name="Kuo R.C."/>
            <person name="Labutti K."/>
            <person name="Haridas S."/>
            <person name="Kuo A."/>
            <person name="Salamov A."/>
            <person name="Ahrendt S.R."/>
            <person name="Lipzen A."/>
            <person name="Sullivan W."/>
            <person name="Andreopoulos W.B."/>
            <person name="Clum A."/>
            <person name="Lindquist E."/>
            <person name="Daum C."/>
            <person name="Ramamoorthy G.K."/>
            <person name="Gryganskyi A."/>
            <person name="Culley D."/>
            <person name="Magnuson J.K."/>
            <person name="James T.Y."/>
            <person name="O'Malley M.A."/>
            <person name="Stajich J.E."/>
            <person name="Spatafora J.W."/>
            <person name="Visel A."/>
            <person name="Grigoriev I.V."/>
        </authorList>
    </citation>
    <scope>NUCLEOTIDE SEQUENCE [LARGE SCALE GENOMIC DNA]</scope>
    <source>
        <strain evidence="12 13">PL171</strain>
    </source>
</reference>
<evidence type="ECO:0000313" key="12">
    <source>
        <dbReference type="EMBL" id="ORZ36316.1"/>
    </source>
</evidence>
<feature type="compositionally biased region" description="Polar residues" evidence="8">
    <location>
        <begin position="480"/>
        <end position="490"/>
    </location>
</feature>
<organism evidence="12 13">
    <name type="scientific">Catenaria anguillulae PL171</name>
    <dbReference type="NCBI Taxonomy" id="765915"/>
    <lineage>
        <taxon>Eukaryota</taxon>
        <taxon>Fungi</taxon>
        <taxon>Fungi incertae sedis</taxon>
        <taxon>Blastocladiomycota</taxon>
        <taxon>Blastocladiomycetes</taxon>
        <taxon>Blastocladiales</taxon>
        <taxon>Catenariaceae</taxon>
        <taxon>Catenaria</taxon>
    </lineage>
</organism>
<feature type="transmembrane region" description="Helical" evidence="9">
    <location>
        <begin position="278"/>
        <end position="298"/>
    </location>
</feature>
<dbReference type="GO" id="GO:0016020">
    <property type="term" value="C:membrane"/>
    <property type="evidence" value="ECO:0007669"/>
    <property type="project" value="UniProtKB-SubCell"/>
</dbReference>
<dbReference type="PROSITE" id="PS50261">
    <property type="entry name" value="G_PROTEIN_RECEP_F2_4"/>
    <property type="match status" value="1"/>
</dbReference>
<evidence type="ECO:0000256" key="4">
    <source>
        <dbReference type="ARBA" id="ARBA00022989"/>
    </source>
</evidence>
<keyword evidence="4 9" id="KW-1133">Transmembrane helix</keyword>
<evidence type="ECO:0000256" key="3">
    <source>
        <dbReference type="ARBA" id="ARBA00022692"/>
    </source>
</evidence>
<evidence type="ECO:0000256" key="6">
    <source>
        <dbReference type="ARBA" id="ARBA00023157"/>
    </source>
</evidence>
<comment type="caution">
    <text evidence="12">The sequence shown here is derived from an EMBL/GenBank/DDBJ whole genome shotgun (WGS) entry which is preliminary data.</text>
</comment>
<keyword evidence="7" id="KW-0675">Receptor</keyword>
<evidence type="ECO:0000259" key="11">
    <source>
        <dbReference type="PROSITE" id="PS50261"/>
    </source>
</evidence>
<dbReference type="Pfam" id="PF01534">
    <property type="entry name" value="Frizzled"/>
    <property type="match status" value="1"/>
</dbReference>
<comment type="similarity">
    <text evidence="2">Belongs to the G-protein coupled receptor Fz/Smo family.</text>
</comment>
<feature type="transmembrane region" description="Helical" evidence="9">
    <location>
        <begin position="401"/>
        <end position="422"/>
    </location>
</feature>
<sequence length="650" mass="71319">MTPSPSHRQSLSRGSLRHRSRVLTPAFPSLAASLATVLIVLALVASIPAALAQQSPAPSPTPTPGTNQPPATAPSCVPYSAVTGGRPGVCSEVVTWSIPSAVVERARGIEQIFAKSINESERNAIQSMYPQCLDAMVRLTCLSTYPRCDAATPTTPRRSCVKPCTDVIQLCTVPLTIAKRIDLIPKCGDSPLAQALDRSSACHNPQLAQLGKLNNASLPCPDGLLEHPLGERNQFALAAAANRTDLGATCFGKCCLPCPRMNSFYAKGKIDTINKASIIVRGTSSVLALYVLLSYMFLPNKRKHPAIIVLFFSLALTAWMSNIWFSVPDPHAVQCAWETDQTTGATVYSQIQQAKMGNNTLCAIQGTFLMYFAHLSIVWASYLVLNLHLSAVWRSNFLERHFHLTSLFCWLWPLGWTLAAYLTQSIEYNTGVTCLVSSEKAMPFFFIPLIGIVGPSFVLHLVTFFFIGRASIRESESKDASQVTSQTGSKSAHDHYYGSSGPSQSQASANMRSGGSNGLRRGKHVAKAVKVQWRALLLALQLIICFGLFYATYRTQMQKLENVAGENWFREWIRCLTTERAGQDLCAARIVNDVPNYAIIFATDMVVSGSGIFLFVIFGLRMSVVYEWRTFFADLCGGRRKKQEPYANYI</sequence>
<gene>
    <name evidence="12" type="ORF">BCR44DRAFT_63469</name>
</gene>
<dbReference type="Proteomes" id="UP000193411">
    <property type="component" value="Unassembled WGS sequence"/>
</dbReference>
<dbReference type="EMBL" id="MCFL01000017">
    <property type="protein sequence ID" value="ORZ36316.1"/>
    <property type="molecule type" value="Genomic_DNA"/>
</dbReference>
<protein>
    <recommendedName>
        <fullName evidence="14">G-protein coupled receptors family 2 profile 2 domain-containing protein</fullName>
    </recommendedName>
</protein>
<evidence type="ECO:0008006" key="14">
    <source>
        <dbReference type="Google" id="ProtNLM"/>
    </source>
</evidence>
<accession>A0A1Y2HNZ1</accession>
<keyword evidence="13" id="KW-1185">Reference proteome</keyword>
<feature type="domain" description="FZ" evidence="10">
    <location>
        <begin position="71"/>
        <end position="205"/>
    </location>
</feature>
<keyword evidence="6" id="KW-1015">Disulfide bond</keyword>
<feature type="transmembrane region" description="Helical" evidence="9">
    <location>
        <begin position="533"/>
        <end position="553"/>
    </location>
</feature>
<feature type="compositionally biased region" description="Low complexity" evidence="8">
    <location>
        <begin position="497"/>
        <end position="509"/>
    </location>
</feature>
<feature type="transmembrane region" description="Helical" evidence="9">
    <location>
        <begin position="597"/>
        <end position="620"/>
    </location>
</feature>
<dbReference type="PANTHER" id="PTHR31787:SF3">
    <property type="entry name" value="FRIZZLED AND SMOOTHENED-LIKE PROTEIN H"/>
    <property type="match status" value="1"/>
</dbReference>
<dbReference type="SUPFAM" id="SSF81321">
    <property type="entry name" value="Family A G protein-coupled receptor-like"/>
    <property type="match status" value="1"/>
</dbReference>
<dbReference type="InterPro" id="IPR036790">
    <property type="entry name" value="Frizzled_dom_sf"/>
</dbReference>
<keyword evidence="5 9" id="KW-0472">Membrane</keyword>
<evidence type="ECO:0000256" key="5">
    <source>
        <dbReference type="ARBA" id="ARBA00023136"/>
    </source>
</evidence>
<evidence type="ECO:0000256" key="2">
    <source>
        <dbReference type="ARBA" id="ARBA00008077"/>
    </source>
</evidence>